<reference evidence="7" key="1">
    <citation type="submission" date="2020-02" db="EMBL/GenBank/DDBJ databases">
        <authorList>
            <person name="Meier V. D."/>
        </authorList>
    </citation>
    <scope>NUCLEOTIDE SEQUENCE</scope>
    <source>
        <strain evidence="7">AVDCRST_MAG18</strain>
    </source>
</reference>
<evidence type="ECO:0000313" key="7">
    <source>
        <dbReference type="EMBL" id="CAA9547544.1"/>
    </source>
</evidence>
<dbReference type="PROSITE" id="PS51935">
    <property type="entry name" value="NLPC_P60"/>
    <property type="match status" value="1"/>
</dbReference>
<protein>
    <recommendedName>
        <fullName evidence="8">NlpC/P60 domain-containing protein</fullName>
    </recommendedName>
</protein>
<dbReference type="InterPro" id="IPR051202">
    <property type="entry name" value="Peptidase_C40"/>
</dbReference>
<evidence type="ECO:0000256" key="2">
    <source>
        <dbReference type="ARBA" id="ARBA00022670"/>
    </source>
</evidence>
<feature type="domain" description="SH3b" evidence="5">
    <location>
        <begin position="109"/>
        <end position="178"/>
    </location>
</feature>
<dbReference type="PANTHER" id="PTHR47053">
    <property type="entry name" value="MUREIN DD-ENDOPEPTIDASE MEPH-RELATED"/>
    <property type="match status" value="1"/>
</dbReference>
<organism evidence="7">
    <name type="scientific">uncultured Thermomicrobiales bacterium</name>
    <dbReference type="NCBI Taxonomy" id="1645740"/>
    <lineage>
        <taxon>Bacteria</taxon>
        <taxon>Pseudomonadati</taxon>
        <taxon>Thermomicrobiota</taxon>
        <taxon>Thermomicrobia</taxon>
        <taxon>Thermomicrobiales</taxon>
        <taxon>environmental samples</taxon>
    </lineage>
</organism>
<evidence type="ECO:0000256" key="4">
    <source>
        <dbReference type="ARBA" id="ARBA00022807"/>
    </source>
</evidence>
<comment type="similarity">
    <text evidence="1">Belongs to the peptidase C40 family.</text>
</comment>
<dbReference type="Pfam" id="PF00877">
    <property type="entry name" value="NLPC_P60"/>
    <property type="match status" value="1"/>
</dbReference>
<evidence type="ECO:0000259" key="5">
    <source>
        <dbReference type="PROSITE" id="PS51781"/>
    </source>
</evidence>
<dbReference type="InterPro" id="IPR000064">
    <property type="entry name" value="NLP_P60_dom"/>
</dbReference>
<dbReference type="Pfam" id="PF08239">
    <property type="entry name" value="SH3_3"/>
    <property type="match status" value="1"/>
</dbReference>
<dbReference type="InterPro" id="IPR038765">
    <property type="entry name" value="Papain-like_cys_pep_sf"/>
</dbReference>
<proteinExistence type="inferred from homology"/>
<dbReference type="EMBL" id="CADCWN010000005">
    <property type="protein sequence ID" value="CAA9547544.1"/>
    <property type="molecule type" value="Genomic_DNA"/>
</dbReference>
<evidence type="ECO:0008006" key="8">
    <source>
        <dbReference type="Google" id="ProtNLM"/>
    </source>
</evidence>
<dbReference type="GO" id="GO:0008234">
    <property type="term" value="F:cysteine-type peptidase activity"/>
    <property type="evidence" value="ECO:0007669"/>
    <property type="project" value="UniProtKB-KW"/>
</dbReference>
<dbReference type="SUPFAM" id="SSF54001">
    <property type="entry name" value="Cysteine proteinases"/>
    <property type="match status" value="1"/>
</dbReference>
<gene>
    <name evidence="7" type="ORF">AVDCRST_MAG18-22</name>
</gene>
<keyword evidence="3" id="KW-0378">Hydrolase</keyword>
<dbReference type="Gene3D" id="3.90.1720.10">
    <property type="entry name" value="endopeptidase domain like (from Nostoc punctiforme)"/>
    <property type="match status" value="1"/>
</dbReference>
<keyword evidence="4" id="KW-0788">Thiol protease</keyword>
<evidence type="ECO:0000259" key="6">
    <source>
        <dbReference type="PROSITE" id="PS51935"/>
    </source>
</evidence>
<dbReference type="AlphaFoldDB" id="A0A6J4UD92"/>
<accession>A0A6J4UD92</accession>
<evidence type="ECO:0000256" key="3">
    <source>
        <dbReference type="ARBA" id="ARBA00022801"/>
    </source>
</evidence>
<dbReference type="Gene3D" id="2.30.30.40">
    <property type="entry name" value="SH3 Domains"/>
    <property type="match status" value="2"/>
</dbReference>
<dbReference type="GO" id="GO:0006508">
    <property type="term" value="P:proteolysis"/>
    <property type="evidence" value="ECO:0007669"/>
    <property type="project" value="UniProtKB-KW"/>
</dbReference>
<dbReference type="PROSITE" id="PS51781">
    <property type="entry name" value="SH3B"/>
    <property type="match status" value="1"/>
</dbReference>
<evidence type="ECO:0000256" key="1">
    <source>
        <dbReference type="ARBA" id="ARBA00007074"/>
    </source>
</evidence>
<sequence length="424" mass="42817">MRSIYLRGIATVALFAGLLGAFAVSHAGAAALEIGGIAIVATTEGDLLAMRGGPGAGYAALTAFGAGTELAVLDGPLAGDDGRLWYQVAGHGLMGWCAAEWLAPPAAVSGTRYIGGSDGEVNLRDEPSLSGGVLLLIPEGGAVAPLGAGGYADGIDWALVRYGGTTGWVASAFLGGVSAGGGGEPAAAAPVAAPPPGVAGLVVGGNAQVVGTDGYDLRVRDGIGAGAPIFTTVPANAVVAVVNGPLSDETGATWYGIAYDGLFGWASGQYLSPTNAPPSLRAQAGGGMMSAYGSGPAVSNPVRGQAIMAAALQYLGTPYVWGGTTPSGWDCSGMIQWLYLNVSGLAIPRVSQDQWRYGTPLRPDEIEAGDIVFFFDTDGPGITHNGIALGDGRFIHARDASRGTVISWLDEPFWVSHYAGARRP</sequence>
<dbReference type="InterPro" id="IPR003646">
    <property type="entry name" value="SH3-like_bac-type"/>
</dbReference>
<name>A0A6J4UD92_9BACT</name>
<dbReference type="PANTHER" id="PTHR47053:SF1">
    <property type="entry name" value="MUREIN DD-ENDOPEPTIDASE MEPH-RELATED"/>
    <property type="match status" value="1"/>
</dbReference>
<feature type="domain" description="NlpC/P60" evidence="6">
    <location>
        <begin position="301"/>
        <end position="424"/>
    </location>
</feature>
<dbReference type="SMART" id="SM00287">
    <property type="entry name" value="SH3b"/>
    <property type="match status" value="2"/>
</dbReference>
<keyword evidence="2" id="KW-0645">Protease</keyword>